<organism evidence="1 2">
    <name type="scientific">Panicum miliaceum</name>
    <name type="common">Proso millet</name>
    <name type="synonym">Broomcorn millet</name>
    <dbReference type="NCBI Taxonomy" id="4540"/>
    <lineage>
        <taxon>Eukaryota</taxon>
        <taxon>Viridiplantae</taxon>
        <taxon>Streptophyta</taxon>
        <taxon>Embryophyta</taxon>
        <taxon>Tracheophyta</taxon>
        <taxon>Spermatophyta</taxon>
        <taxon>Magnoliopsida</taxon>
        <taxon>Liliopsida</taxon>
        <taxon>Poales</taxon>
        <taxon>Poaceae</taxon>
        <taxon>PACMAD clade</taxon>
        <taxon>Panicoideae</taxon>
        <taxon>Panicodae</taxon>
        <taxon>Paniceae</taxon>
        <taxon>Panicinae</taxon>
        <taxon>Panicum</taxon>
        <taxon>Panicum sect. Panicum</taxon>
    </lineage>
</organism>
<name>A0A3L6PYK0_PANMI</name>
<evidence type="ECO:0000313" key="2">
    <source>
        <dbReference type="Proteomes" id="UP000275267"/>
    </source>
</evidence>
<sequence>MWVCLCILQLFDEVRPTREILEHIYKGRQVSDKLNIFIVLQELLINTIGNGR</sequence>
<dbReference type="AlphaFoldDB" id="A0A3L6PYK0"/>
<accession>A0A3L6PYK0</accession>
<reference evidence="2" key="1">
    <citation type="journal article" date="2019" name="Nat. Commun.">
        <title>The genome of broomcorn millet.</title>
        <authorList>
            <person name="Zou C."/>
            <person name="Miki D."/>
            <person name="Li D."/>
            <person name="Tang Q."/>
            <person name="Xiao L."/>
            <person name="Rajput S."/>
            <person name="Deng P."/>
            <person name="Jia W."/>
            <person name="Huang R."/>
            <person name="Zhang M."/>
            <person name="Sun Y."/>
            <person name="Hu J."/>
            <person name="Fu X."/>
            <person name="Schnable P.S."/>
            <person name="Li F."/>
            <person name="Zhang H."/>
            <person name="Feng B."/>
            <person name="Zhu X."/>
            <person name="Liu R."/>
            <person name="Schnable J.C."/>
            <person name="Zhu J.-K."/>
            <person name="Zhang H."/>
        </authorList>
    </citation>
    <scope>NUCLEOTIDE SEQUENCE [LARGE SCALE GENOMIC DNA]</scope>
</reference>
<comment type="caution">
    <text evidence="1">The sequence shown here is derived from an EMBL/GenBank/DDBJ whole genome shotgun (WGS) entry which is preliminary data.</text>
</comment>
<dbReference type="EMBL" id="PQIB02000015">
    <property type="protein sequence ID" value="RLM66173.1"/>
    <property type="molecule type" value="Genomic_DNA"/>
</dbReference>
<dbReference type="Proteomes" id="UP000275267">
    <property type="component" value="Unassembled WGS sequence"/>
</dbReference>
<protein>
    <submittedName>
        <fullName evidence="1">Uncharacterized protein</fullName>
    </submittedName>
</protein>
<keyword evidence="2" id="KW-1185">Reference proteome</keyword>
<proteinExistence type="predicted"/>
<evidence type="ECO:0000313" key="1">
    <source>
        <dbReference type="EMBL" id="RLM66173.1"/>
    </source>
</evidence>
<gene>
    <name evidence="1" type="ORF">C2845_PM16G20320</name>
</gene>